<dbReference type="SFLD" id="SFLDG00002">
    <property type="entry name" value="C1.7:_P-type_atpase_like"/>
    <property type="match status" value="1"/>
</dbReference>
<dbReference type="KEGG" id="cmic:caldi_34500"/>
<dbReference type="Pfam" id="PF00122">
    <property type="entry name" value="E1-E2_ATPase"/>
    <property type="match status" value="1"/>
</dbReference>
<dbReference type="InterPro" id="IPR008250">
    <property type="entry name" value="ATPase_P-typ_transduc_dom_A_sf"/>
</dbReference>
<dbReference type="Gene3D" id="2.70.150.10">
    <property type="entry name" value="Calcium-transporting ATPase, cytoplasmic transduction domain A"/>
    <property type="match status" value="1"/>
</dbReference>
<dbReference type="GO" id="GO:1990573">
    <property type="term" value="P:potassium ion import across plasma membrane"/>
    <property type="evidence" value="ECO:0007669"/>
    <property type="project" value="TreeGrafter"/>
</dbReference>
<dbReference type="GO" id="GO:0005391">
    <property type="term" value="F:P-type sodium:potassium-exchanging transporter activity"/>
    <property type="evidence" value="ECO:0007669"/>
    <property type="project" value="TreeGrafter"/>
</dbReference>
<dbReference type="SUPFAM" id="SSF56784">
    <property type="entry name" value="HAD-like"/>
    <property type="match status" value="1"/>
</dbReference>
<feature type="transmembrane region" description="Helical" evidence="10">
    <location>
        <begin position="310"/>
        <end position="331"/>
    </location>
</feature>
<evidence type="ECO:0000256" key="1">
    <source>
        <dbReference type="ARBA" id="ARBA00004141"/>
    </source>
</evidence>
<dbReference type="InterPro" id="IPR004014">
    <property type="entry name" value="ATPase_P-typ_cation-transptr_N"/>
</dbReference>
<dbReference type="InterPro" id="IPR044492">
    <property type="entry name" value="P_typ_ATPase_HD_dom"/>
</dbReference>
<sequence>MADVRPNPRTGRVLVLYDASALALDVLLRATGAPWRPAPDTPETYAGAPPEAPAVAPPETAGPPETPPGQPWHALPLPDLLAALDVESPGGLSRAEARRRLAAWGPNRIRTRPRPGVWQLATRQLRNPVVLLLLGAGGASLALGQALEAASSIAIACVTSGIGIRQELRAGRAAELLTRMEAPVARVQRDGREVVVPAADLVPGDLILLQAGERVPADARLVLASDLTVDESSLTGESAPVAKDPGVLCPRATPVGDRANLVFMGTLVTGGRARAIVVATGMRTEMGRIAAVLDAVATEVPFLQLRLQRLVRVLILAVLVLGGAGVVAAVARGSGAREALVPALSSAVASIPQGLPITVTIALSAAVSRMAGAGALARRLSAVESLGATTVICTDKTGTLTRNEMTLRAAYAGGQMLDFPCAPADRDRLLPLLRAACLASDAHVPPGGNGVTGDSTEAALVTAAAAVGVDPGAVRARHPRIGEIPFSSGRRRMTVVCRDGQGVQVFVKGAPEAVLARCTQELRDGEVVGLDGAARAAAQEAADAMAQRALRVLAVACRPLERYTGPPVADDIERDLILLGLVGLADPPRPGVPEALAACRRAGVRVVMLTGDHPATARAIAEETGLLADGGLVLTGTEIERMSDAELSACGERLAVCARVAPEHKLRVVRALQARGEVVAMTGDGVNDAPAIHAADAGIAMGRGGTDVTRGAAQLVLVDDQFPAIVRALQLGRSAHDNIGRSVRYSLATNAGEALASLVPLAAGLPLPIPPALLLWSNVACDGLVSLALAIDGPDPAALDRSPADPREDVLPPPVRRRILARAIGIGLGVVALHAGALALGLGAAKAHSLALAALATAKLRYARDLRASGPDGRPLRLPTSPLLRVAYGSASTVVLAPIYLPSLRSAFGLAPLGLADWLAVLAAAWLGTACEAAVGHRPAHPPPTRIRDTWRGEARQVATGQFGRRAE</sequence>
<organism evidence="12 13">
    <name type="scientific">Caldinitratiruptor microaerophilus</name>
    <dbReference type="NCBI Taxonomy" id="671077"/>
    <lineage>
        <taxon>Bacteria</taxon>
        <taxon>Bacillati</taxon>
        <taxon>Bacillota</taxon>
        <taxon>Clostridia</taxon>
        <taxon>Eubacteriales</taxon>
        <taxon>Symbiobacteriaceae</taxon>
        <taxon>Caldinitratiruptor</taxon>
    </lineage>
</organism>
<dbReference type="InterPro" id="IPR023298">
    <property type="entry name" value="ATPase_P-typ_TM_dom_sf"/>
</dbReference>
<keyword evidence="5" id="KW-0067">ATP-binding</keyword>
<dbReference type="AlphaFoldDB" id="A0AA35G9M6"/>
<evidence type="ECO:0000256" key="4">
    <source>
        <dbReference type="ARBA" id="ARBA00022741"/>
    </source>
</evidence>
<evidence type="ECO:0000256" key="10">
    <source>
        <dbReference type="SAM" id="Phobius"/>
    </source>
</evidence>
<gene>
    <name evidence="12" type="ORF">caldi_34500</name>
</gene>
<dbReference type="Pfam" id="PF00689">
    <property type="entry name" value="Cation_ATPase_C"/>
    <property type="match status" value="1"/>
</dbReference>
<evidence type="ECO:0000313" key="13">
    <source>
        <dbReference type="Proteomes" id="UP001163687"/>
    </source>
</evidence>
<dbReference type="PANTHER" id="PTHR43294:SF20">
    <property type="entry name" value="P-TYPE ATPASE"/>
    <property type="match status" value="1"/>
</dbReference>
<evidence type="ECO:0000256" key="7">
    <source>
        <dbReference type="ARBA" id="ARBA00022989"/>
    </source>
</evidence>
<dbReference type="InterPro" id="IPR050510">
    <property type="entry name" value="Cation_transp_ATPase_P-type"/>
</dbReference>
<dbReference type="GO" id="GO:0005886">
    <property type="term" value="C:plasma membrane"/>
    <property type="evidence" value="ECO:0007669"/>
    <property type="project" value="TreeGrafter"/>
</dbReference>
<dbReference type="Pfam" id="PF13246">
    <property type="entry name" value="Cation_ATPase"/>
    <property type="match status" value="1"/>
</dbReference>
<accession>A0AA35G9M6</accession>
<keyword evidence="7 10" id="KW-1133">Transmembrane helix</keyword>
<dbReference type="Pfam" id="PF00690">
    <property type="entry name" value="Cation_ATPase_N"/>
    <property type="match status" value="1"/>
</dbReference>
<evidence type="ECO:0000256" key="9">
    <source>
        <dbReference type="SAM" id="MobiDB-lite"/>
    </source>
</evidence>
<keyword evidence="13" id="KW-1185">Reference proteome</keyword>
<feature type="compositionally biased region" description="Pro residues" evidence="9">
    <location>
        <begin position="50"/>
        <end position="70"/>
    </location>
</feature>
<dbReference type="InterPro" id="IPR001757">
    <property type="entry name" value="P_typ_ATPase"/>
</dbReference>
<feature type="region of interest" description="Disordered" evidence="9">
    <location>
        <begin position="34"/>
        <end position="74"/>
    </location>
</feature>
<dbReference type="Gene3D" id="3.40.1110.10">
    <property type="entry name" value="Calcium-transporting ATPase, cytoplasmic domain N"/>
    <property type="match status" value="1"/>
</dbReference>
<dbReference type="GO" id="GO:0016887">
    <property type="term" value="F:ATP hydrolysis activity"/>
    <property type="evidence" value="ECO:0007669"/>
    <property type="project" value="InterPro"/>
</dbReference>
<dbReference type="GO" id="GO:0005524">
    <property type="term" value="F:ATP binding"/>
    <property type="evidence" value="ECO:0007669"/>
    <property type="project" value="UniProtKB-KW"/>
</dbReference>
<dbReference type="SMART" id="SM00831">
    <property type="entry name" value="Cation_ATPase_N"/>
    <property type="match status" value="1"/>
</dbReference>
<dbReference type="InterPro" id="IPR018303">
    <property type="entry name" value="ATPase_P-typ_P_site"/>
</dbReference>
<evidence type="ECO:0000256" key="5">
    <source>
        <dbReference type="ARBA" id="ARBA00022840"/>
    </source>
</evidence>
<proteinExistence type="inferred from homology"/>
<dbReference type="SFLD" id="SFLDS00003">
    <property type="entry name" value="Haloacid_Dehalogenase"/>
    <property type="match status" value="1"/>
</dbReference>
<dbReference type="RefSeq" id="WP_264842948.1">
    <property type="nucleotide sequence ID" value="NZ_AP025628.1"/>
</dbReference>
<dbReference type="PRINTS" id="PR00120">
    <property type="entry name" value="HATPASE"/>
</dbReference>
<keyword evidence="6" id="KW-1278">Translocase</keyword>
<comment type="similarity">
    <text evidence="2">Belongs to the cation transport ATPase (P-type) (TC 3.A.3) family. Type IIA subfamily.</text>
</comment>
<protein>
    <submittedName>
        <fullName evidence="12">Calcium-transporting P-type ATPase, PMR1-type</fullName>
    </submittedName>
</protein>
<dbReference type="SFLD" id="SFLDF00027">
    <property type="entry name" value="p-type_atpase"/>
    <property type="match status" value="1"/>
</dbReference>
<keyword evidence="4" id="KW-0547">Nucleotide-binding</keyword>
<comment type="subcellular location">
    <subcellularLocation>
        <location evidence="1">Membrane</location>
        <topology evidence="1">Multi-pass membrane protein</topology>
    </subcellularLocation>
</comment>
<dbReference type="Gene3D" id="3.40.50.1000">
    <property type="entry name" value="HAD superfamily/HAD-like"/>
    <property type="match status" value="1"/>
</dbReference>
<reference evidence="12" key="1">
    <citation type="submission" date="2022-03" db="EMBL/GenBank/DDBJ databases">
        <title>Complete genome sequence of Caldinitratiruptor microaerophilus.</title>
        <authorList>
            <person name="Mukaiyama R."/>
            <person name="Nishiyama T."/>
            <person name="Ueda K."/>
        </authorList>
    </citation>
    <scope>NUCLEOTIDE SEQUENCE</scope>
    <source>
        <strain evidence="12">JCM 16183</strain>
    </source>
</reference>
<dbReference type="GO" id="GO:1902600">
    <property type="term" value="P:proton transmembrane transport"/>
    <property type="evidence" value="ECO:0007669"/>
    <property type="project" value="TreeGrafter"/>
</dbReference>
<dbReference type="GO" id="GO:0006883">
    <property type="term" value="P:intracellular sodium ion homeostasis"/>
    <property type="evidence" value="ECO:0007669"/>
    <property type="project" value="TreeGrafter"/>
</dbReference>
<evidence type="ECO:0000259" key="11">
    <source>
        <dbReference type="SMART" id="SM00831"/>
    </source>
</evidence>
<name>A0AA35G9M6_9FIRM</name>
<evidence type="ECO:0000256" key="6">
    <source>
        <dbReference type="ARBA" id="ARBA00022967"/>
    </source>
</evidence>
<keyword evidence="8 10" id="KW-0472">Membrane</keyword>
<evidence type="ECO:0000256" key="8">
    <source>
        <dbReference type="ARBA" id="ARBA00023136"/>
    </source>
</evidence>
<dbReference type="Proteomes" id="UP001163687">
    <property type="component" value="Chromosome"/>
</dbReference>
<dbReference type="GO" id="GO:0036376">
    <property type="term" value="P:sodium ion export across plasma membrane"/>
    <property type="evidence" value="ECO:0007669"/>
    <property type="project" value="TreeGrafter"/>
</dbReference>
<dbReference type="InterPro" id="IPR023214">
    <property type="entry name" value="HAD_sf"/>
</dbReference>
<dbReference type="GO" id="GO:0030007">
    <property type="term" value="P:intracellular potassium ion homeostasis"/>
    <property type="evidence" value="ECO:0007669"/>
    <property type="project" value="TreeGrafter"/>
</dbReference>
<dbReference type="InterPro" id="IPR023299">
    <property type="entry name" value="ATPase_P-typ_cyto_dom_N"/>
</dbReference>
<dbReference type="SUPFAM" id="SSF81653">
    <property type="entry name" value="Calcium ATPase, transduction domain A"/>
    <property type="match status" value="1"/>
</dbReference>
<dbReference type="InterPro" id="IPR006068">
    <property type="entry name" value="ATPase_P-typ_cation-transptr_C"/>
</dbReference>
<dbReference type="Gene3D" id="1.20.1110.10">
    <property type="entry name" value="Calcium-transporting ATPase, transmembrane domain"/>
    <property type="match status" value="1"/>
</dbReference>
<evidence type="ECO:0000256" key="2">
    <source>
        <dbReference type="ARBA" id="ARBA00005675"/>
    </source>
</evidence>
<dbReference type="PRINTS" id="PR00119">
    <property type="entry name" value="CATATPASE"/>
</dbReference>
<keyword evidence="3 10" id="KW-0812">Transmembrane</keyword>
<dbReference type="InterPro" id="IPR059000">
    <property type="entry name" value="ATPase_P-type_domA"/>
</dbReference>
<evidence type="ECO:0000256" key="3">
    <source>
        <dbReference type="ARBA" id="ARBA00022692"/>
    </source>
</evidence>
<evidence type="ECO:0000313" key="12">
    <source>
        <dbReference type="EMBL" id="BDG62360.1"/>
    </source>
</evidence>
<dbReference type="NCBIfam" id="TIGR01494">
    <property type="entry name" value="ATPase_P-type"/>
    <property type="match status" value="2"/>
</dbReference>
<dbReference type="SUPFAM" id="SSF81660">
    <property type="entry name" value="Metal cation-transporting ATPase, ATP-binding domain N"/>
    <property type="match status" value="1"/>
</dbReference>
<dbReference type="InterPro" id="IPR036412">
    <property type="entry name" value="HAD-like_sf"/>
</dbReference>
<dbReference type="PROSITE" id="PS00154">
    <property type="entry name" value="ATPASE_E1_E2"/>
    <property type="match status" value="1"/>
</dbReference>
<feature type="domain" description="Cation-transporting P-type ATPase N-terminal" evidence="11">
    <location>
        <begin position="71"/>
        <end position="145"/>
    </location>
</feature>
<dbReference type="EMBL" id="AP025628">
    <property type="protein sequence ID" value="BDG62360.1"/>
    <property type="molecule type" value="Genomic_DNA"/>
</dbReference>
<dbReference type="SUPFAM" id="SSF81665">
    <property type="entry name" value="Calcium ATPase, transmembrane domain M"/>
    <property type="match status" value="1"/>
</dbReference>
<dbReference type="PANTHER" id="PTHR43294">
    <property type="entry name" value="SODIUM/POTASSIUM-TRANSPORTING ATPASE SUBUNIT ALPHA"/>
    <property type="match status" value="1"/>
</dbReference>